<dbReference type="VEuPathDB" id="CryptoDB:Vbra_7225"/>
<name>A0A0G4EFR2_VITBC</name>
<accession>A0A0G4EFR2</accession>
<evidence type="ECO:0000256" key="1">
    <source>
        <dbReference type="SAM" id="Coils"/>
    </source>
</evidence>
<sequence>MYSYVEPASAKVKYMAGLSMLGKPSWDALYARPVTGDMIHYNDLVNNLDSFTKRIRDHLGPTDGCAREVGCEDEPELKIYEGRVHWWCKSYARKCSTNKPQVACKKSVDVKPGPWYGGRGRGLSYPEATVPFLHTAVQKYITDGDWTYAEQEADDRCDLDDRYTPSTLEALYDAQDIDSAEVDALKEKLKAADEKKKEKKAANKRKELEEKGFFSIQKFQKMMEEKKKAKCAL</sequence>
<evidence type="ECO:0000313" key="3">
    <source>
        <dbReference type="Proteomes" id="UP000041254"/>
    </source>
</evidence>
<protein>
    <submittedName>
        <fullName evidence="2">Uncharacterized protein</fullName>
    </submittedName>
</protein>
<evidence type="ECO:0000313" key="2">
    <source>
        <dbReference type="EMBL" id="CEL94249.1"/>
    </source>
</evidence>
<dbReference type="Proteomes" id="UP000041254">
    <property type="component" value="Unassembled WGS sequence"/>
</dbReference>
<keyword evidence="1" id="KW-0175">Coiled coil</keyword>
<organism evidence="2 3">
    <name type="scientific">Vitrella brassicaformis (strain CCMP3155)</name>
    <dbReference type="NCBI Taxonomy" id="1169540"/>
    <lineage>
        <taxon>Eukaryota</taxon>
        <taxon>Sar</taxon>
        <taxon>Alveolata</taxon>
        <taxon>Colpodellida</taxon>
        <taxon>Vitrellaceae</taxon>
        <taxon>Vitrella</taxon>
    </lineage>
</organism>
<dbReference type="EMBL" id="CDMY01000212">
    <property type="protein sequence ID" value="CEL94249.1"/>
    <property type="molecule type" value="Genomic_DNA"/>
</dbReference>
<proteinExistence type="predicted"/>
<feature type="coiled-coil region" evidence="1">
    <location>
        <begin position="182"/>
        <end position="211"/>
    </location>
</feature>
<keyword evidence="3" id="KW-1185">Reference proteome</keyword>
<reference evidence="2 3" key="1">
    <citation type="submission" date="2014-11" db="EMBL/GenBank/DDBJ databases">
        <authorList>
            <person name="Zhu J."/>
            <person name="Qi W."/>
            <person name="Song R."/>
        </authorList>
    </citation>
    <scope>NUCLEOTIDE SEQUENCE [LARGE SCALE GENOMIC DNA]</scope>
</reference>
<dbReference type="InParanoid" id="A0A0G4EFR2"/>
<gene>
    <name evidence="2" type="ORF">Vbra_7225</name>
</gene>
<dbReference type="AlphaFoldDB" id="A0A0G4EFR2"/>